<organism evidence="1 2">
    <name type="scientific">Mesorhizobium hungaricum</name>
    <dbReference type="NCBI Taxonomy" id="1566387"/>
    <lineage>
        <taxon>Bacteria</taxon>
        <taxon>Pseudomonadati</taxon>
        <taxon>Pseudomonadota</taxon>
        <taxon>Alphaproteobacteria</taxon>
        <taxon>Hyphomicrobiales</taxon>
        <taxon>Phyllobacteriaceae</taxon>
        <taxon>Mesorhizobium</taxon>
    </lineage>
</organism>
<accession>A0A1C2DT20</accession>
<keyword evidence="2" id="KW-1185">Reference proteome</keyword>
<dbReference type="RefSeq" id="WP_024923983.1">
    <property type="nucleotide sequence ID" value="NZ_MDEO01000032.1"/>
</dbReference>
<name>A0A1C2DT20_9HYPH</name>
<dbReference type="Proteomes" id="UP000094412">
    <property type="component" value="Unassembled WGS sequence"/>
</dbReference>
<evidence type="ECO:0000313" key="2">
    <source>
        <dbReference type="Proteomes" id="UP000094412"/>
    </source>
</evidence>
<evidence type="ECO:0000313" key="1">
    <source>
        <dbReference type="EMBL" id="OCX17919.1"/>
    </source>
</evidence>
<reference evidence="1 2" key="1">
    <citation type="submission" date="2016-08" db="EMBL/GenBank/DDBJ databases">
        <title>Whole genome sequence of Mesorhizobium sp. strain UASWS1009 isolated from industrial sewage.</title>
        <authorList>
            <person name="Crovadore J."/>
            <person name="Calmin G."/>
            <person name="Chablais R."/>
            <person name="Cochard B."/>
            <person name="Lefort F."/>
        </authorList>
    </citation>
    <scope>NUCLEOTIDE SEQUENCE [LARGE SCALE GENOMIC DNA]</scope>
    <source>
        <strain evidence="1 2">UASWS1009</strain>
    </source>
</reference>
<comment type="caution">
    <text evidence="1">The sequence shown here is derived from an EMBL/GenBank/DDBJ whole genome shotgun (WGS) entry which is preliminary data.</text>
</comment>
<dbReference type="OrthoDB" id="4578588at2"/>
<evidence type="ECO:0008006" key="3">
    <source>
        <dbReference type="Google" id="ProtNLM"/>
    </source>
</evidence>
<sequence>MTTTLKIDIQVRDYDLWRHAFSQDQAGRAAHGMRRYRIFRPVDDDKRVLLDADFDESASAQGFLDVLRSKVWPDPEKAPAKIGQPTAVVARLVETHEY</sequence>
<dbReference type="EMBL" id="MDEO01000032">
    <property type="protein sequence ID" value="OCX17919.1"/>
    <property type="molecule type" value="Genomic_DNA"/>
</dbReference>
<proteinExistence type="predicted"/>
<dbReference type="AlphaFoldDB" id="A0A1C2DT20"/>
<gene>
    <name evidence="1" type="ORF">QV13_14180</name>
</gene>
<protein>
    <recommendedName>
        <fullName evidence="3">Cyclase</fullName>
    </recommendedName>
</protein>